<evidence type="ECO:0000313" key="2">
    <source>
        <dbReference type="Proteomes" id="UP001164544"/>
    </source>
</evidence>
<proteinExistence type="predicted"/>
<dbReference type="AlphaFoldDB" id="A0AAQ3AG30"/>
<dbReference type="EMBL" id="CP114637">
    <property type="protein sequence ID" value="WAZ90735.1"/>
    <property type="molecule type" value="Genomic_DNA"/>
</dbReference>
<reference evidence="1" key="1">
    <citation type="submission" date="2022-12" db="EMBL/GenBank/DDBJ databases">
        <title>B. miyamotoi WGS.</title>
        <authorList>
            <person name="Kuleshov K.V."/>
            <person name="Hoornstra D."/>
            <person name="Hovius J.W."/>
            <person name="Platonov A.E."/>
            <person name="Telford S.R. III."/>
        </authorList>
    </citation>
    <scope>NUCLEOTIDE SEQUENCE</scope>
    <source>
        <strain evidence="1">410</strain>
    </source>
</reference>
<gene>
    <name evidence="1" type="ORF">O5398_00985</name>
</gene>
<organism evidence="1 2">
    <name type="scientific">Borrelia miyamotoi</name>
    <dbReference type="NCBI Taxonomy" id="47466"/>
    <lineage>
        <taxon>Bacteria</taxon>
        <taxon>Pseudomonadati</taxon>
        <taxon>Spirochaetota</taxon>
        <taxon>Spirochaetia</taxon>
        <taxon>Spirochaetales</taxon>
        <taxon>Borreliaceae</taxon>
        <taxon>Borrelia</taxon>
    </lineage>
</organism>
<name>A0AAQ3AG30_9SPIR</name>
<evidence type="ECO:0000313" key="1">
    <source>
        <dbReference type="EMBL" id="WAZ90735.1"/>
    </source>
</evidence>
<accession>A0AAQ3AG30</accession>
<dbReference type="Proteomes" id="UP001164544">
    <property type="component" value="Chromosome"/>
</dbReference>
<sequence>MRYWDLKPYLGLGIDSFSLLIGTKGCGDNFNAIMRIDDTF</sequence>
<dbReference type="RefSeq" id="WP_020955015.1">
    <property type="nucleotide sequence ID" value="NZ_CP010308.1"/>
</dbReference>
<protein>
    <submittedName>
        <fullName evidence="1">Uncharacterized protein</fullName>
    </submittedName>
</protein>